<feature type="transmembrane region" description="Helical" evidence="1">
    <location>
        <begin position="86"/>
        <end position="107"/>
    </location>
</feature>
<feature type="transmembrane region" description="Helical" evidence="1">
    <location>
        <begin position="243"/>
        <end position="263"/>
    </location>
</feature>
<evidence type="ECO:0000313" key="3">
    <source>
        <dbReference type="Proteomes" id="UP000788419"/>
    </source>
</evidence>
<gene>
    <name evidence="2" type="ORF">CSC65_15175</name>
</gene>
<dbReference type="Proteomes" id="UP000788419">
    <property type="component" value="Unassembled WGS sequence"/>
</dbReference>
<dbReference type="RefSeq" id="WP_162411453.1">
    <property type="nucleotide sequence ID" value="NZ_PDWN01000018.1"/>
</dbReference>
<feature type="transmembrane region" description="Helical" evidence="1">
    <location>
        <begin position="310"/>
        <end position="337"/>
    </location>
</feature>
<accession>A0ABQ6Z3H4</accession>
<feature type="transmembrane region" description="Helical" evidence="1">
    <location>
        <begin position="50"/>
        <end position="74"/>
    </location>
</feature>
<organism evidence="2 3">
    <name type="scientific">Pseudoxanthomonas daejeonensis</name>
    <dbReference type="NCBI Taxonomy" id="266062"/>
    <lineage>
        <taxon>Bacteria</taxon>
        <taxon>Pseudomonadati</taxon>
        <taxon>Pseudomonadota</taxon>
        <taxon>Gammaproteobacteria</taxon>
        <taxon>Lysobacterales</taxon>
        <taxon>Lysobacteraceae</taxon>
        <taxon>Pseudoxanthomonas</taxon>
    </lineage>
</organism>
<feature type="transmembrane region" description="Helical" evidence="1">
    <location>
        <begin position="219"/>
        <end position="237"/>
    </location>
</feature>
<comment type="caution">
    <text evidence="2">The sequence shown here is derived from an EMBL/GenBank/DDBJ whole genome shotgun (WGS) entry which is preliminary data.</text>
</comment>
<feature type="transmembrane region" description="Helical" evidence="1">
    <location>
        <begin position="188"/>
        <end position="207"/>
    </location>
</feature>
<keyword evidence="3" id="KW-1185">Reference proteome</keyword>
<evidence type="ECO:0008006" key="4">
    <source>
        <dbReference type="Google" id="ProtNLM"/>
    </source>
</evidence>
<keyword evidence="1" id="KW-0812">Transmembrane</keyword>
<keyword evidence="1" id="KW-0472">Membrane</keyword>
<keyword evidence="1" id="KW-1133">Transmembrane helix</keyword>
<feature type="transmembrane region" description="Helical" evidence="1">
    <location>
        <begin position="147"/>
        <end position="168"/>
    </location>
</feature>
<feature type="transmembrane region" description="Helical" evidence="1">
    <location>
        <begin position="113"/>
        <end position="135"/>
    </location>
</feature>
<dbReference type="EMBL" id="PDWN01000018">
    <property type="protein sequence ID" value="KAF1692079.1"/>
    <property type="molecule type" value="Genomic_DNA"/>
</dbReference>
<name>A0ABQ6Z3H4_9GAMM</name>
<evidence type="ECO:0000313" key="2">
    <source>
        <dbReference type="EMBL" id="KAF1692079.1"/>
    </source>
</evidence>
<proteinExistence type="predicted"/>
<sequence>MTGLALTRAPPAPRPLRFLLTAPLWGVVAGVLLAASPDTLAGGRWSPTAVALVHLFTLGVLGNAMLGSLLQFLPVAAGIAPSAARLAPVAHVALNLGLPVFVAALFFNHALLLPASLLLAASLLLVIVPPLPALLRAGAQRLLRAGIGGALLALLATIALGLLAALVLGGHAALPLDQVVDAHATLGAGGWMLGLLAAVGSVTVPMFQGTSPVPPRAFAAWLVLALGLPIAGGLARLAGAPVLYAALSLALPAMAFAAALLWLQWRAPHRRNRTLVRFWCVGSIALALAGIAACASAAGAPAITTALAGMLALGIGVPLLVTGMLLEITAFITWIALRGQCPRGVRIPAVGRLVTDGEKHGVLCVHLAAAGLLLVALAWPPLGRIAGIALAVAYAGSALCQWRCLQRARAFARQHGEPQ</sequence>
<evidence type="ECO:0000256" key="1">
    <source>
        <dbReference type="SAM" id="Phobius"/>
    </source>
</evidence>
<feature type="transmembrane region" description="Helical" evidence="1">
    <location>
        <begin position="385"/>
        <end position="405"/>
    </location>
</feature>
<reference evidence="2 3" key="1">
    <citation type="submission" date="2017-10" db="EMBL/GenBank/DDBJ databases">
        <title>Whole genome sequencing of members of genus Pseudoxanthomonas.</title>
        <authorList>
            <person name="Kumar S."/>
            <person name="Bansal K."/>
            <person name="Kaur A."/>
            <person name="Patil P."/>
            <person name="Sharma S."/>
            <person name="Patil P.B."/>
        </authorList>
    </citation>
    <scope>NUCLEOTIDE SEQUENCE [LARGE SCALE GENOMIC DNA]</scope>
    <source>
        <strain evidence="2 3">DSM 17801</strain>
    </source>
</reference>
<protein>
    <recommendedName>
        <fullName evidence="4">Transmembrane protein</fullName>
    </recommendedName>
</protein>
<feature type="transmembrane region" description="Helical" evidence="1">
    <location>
        <begin position="361"/>
        <end position="379"/>
    </location>
</feature>
<feature type="transmembrane region" description="Helical" evidence="1">
    <location>
        <begin position="275"/>
        <end position="298"/>
    </location>
</feature>